<evidence type="ECO:0000313" key="4">
    <source>
        <dbReference type="EMBL" id="CAK9889794.1"/>
    </source>
</evidence>
<evidence type="ECO:0000313" key="5">
    <source>
        <dbReference type="EMBL" id="VVM97283.1"/>
    </source>
</evidence>
<dbReference type="PROSITE" id="PS51186">
    <property type="entry name" value="GNAT"/>
    <property type="match status" value="1"/>
</dbReference>
<proteinExistence type="predicted"/>
<dbReference type="PANTHER" id="PTHR43877:SF2">
    <property type="entry name" value="AMINOALKYLPHOSPHONATE N-ACETYLTRANSFERASE-RELATED"/>
    <property type="match status" value="1"/>
</dbReference>
<keyword evidence="1 4" id="KW-0808">Transferase</keyword>
<dbReference type="EMBL" id="CABVHG010000017">
    <property type="protein sequence ID" value="VVM97283.1"/>
    <property type="molecule type" value="Genomic_DNA"/>
</dbReference>
<dbReference type="CDD" id="cd04301">
    <property type="entry name" value="NAT_SF"/>
    <property type="match status" value="1"/>
</dbReference>
<dbReference type="EMBL" id="OZ024668">
    <property type="protein sequence ID" value="CAK9889794.1"/>
    <property type="molecule type" value="Genomic_DNA"/>
</dbReference>
<dbReference type="RefSeq" id="WP_038995756.1">
    <property type="nucleotide sequence ID" value="NZ_OZ024668.1"/>
</dbReference>
<dbReference type="InterPro" id="IPR016181">
    <property type="entry name" value="Acyl_CoA_acyltransferase"/>
</dbReference>
<gene>
    <name evidence="4" type="primary">wecD</name>
    <name evidence="4" type="ORF">PS652_02625</name>
    <name evidence="5" type="ORF">PS652_03104</name>
</gene>
<dbReference type="Pfam" id="PF00583">
    <property type="entry name" value="Acetyltransf_1"/>
    <property type="match status" value="1"/>
</dbReference>
<dbReference type="InterPro" id="IPR000182">
    <property type="entry name" value="GNAT_dom"/>
</dbReference>
<feature type="domain" description="N-acetyltransferase" evidence="3">
    <location>
        <begin position="8"/>
        <end position="146"/>
    </location>
</feature>
<sequence length="146" mass="16244">MSATHDQTSIRTATPDDVSAMLTFDAYASTDARRGQFLGESVDQQQCQVAVQSGVVIGYVVLTYSFFDYGFINLVVVAPGYQRQGIARRLLLAAEARCTTQKLFISTNQSNLPSRRLILKAGFEPSGVIENLDEQDPELVYFKRIR</sequence>
<dbReference type="PANTHER" id="PTHR43877">
    <property type="entry name" value="AMINOALKYLPHOSPHONATE N-ACETYLTRANSFERASE-RELATED-RELATED"/>
    <property type="match status" value="1"/>
</dbReference>
<reference evidence="4 6" key="2">
    <citation type="submission" date="2024-03" db="EMBL/GenBank/DDBJ databases">
        <authorList>
            <person name="Alaster D. Moffat"/>
            <person name="Govind Chandra"/>
            <person name="Andrew W. Truman"/>
        </authorList>
    </citation>
    <scope>NUCLEOTIDE SEQUENCE [LARGE SCALE GENOMIC DNA]</scope>
    <source>
        <strain evidence="4">PS652</strain>
    </source>
</reference>
<organism evidence="5">
    <name type="scientific">Pseudomonas fluorescens</name>
    <dbReference type="NCBI Taxonomy" id="294"/>
    <lineage>
        <taxon>Bacteria</taxon>
        <taxon>Pseudomonadati</taxon>
        <taxon>Pseudomonadota</taxon>
        <taxon>Gammaproteobacteria</taxon>
        <taxon>Pseudomonadales</taxon>
        <taxon>Pseudomonadaceae</taxon>
        <taxon>Pseudomonas</taxon>
    </lineage>
</organism>
<evidence type="ECO:0000259" key="3">
    <source>
        <dbReference type="PROSITE" id="PS51186"/>
    </source>
</evidence>
<keyword evidence="2 4" id="KW-0012">Acyltransferase</keyword>
<dbReference type="AlphaFoldDB" id="A0A5E6U202"/>
<evidence type="ECO:0000256" key="1">
    <source>
        <dbReference type="ARBA" id="ARBA00022679"/>
    </source>
</evidence>
<dbReference type="EC" id="2.3.1.210" evidence="4"/>
<accession>A0A5E6U202</accession>
<name>A0A5E6U202_PSEFL</name>
<evidence type="ECO:0000313" key="6">
    <source>
        <dbReference type="Proteomes" id="UP000326595"/>
    </source>
</evidence>
<dbReference type="Gene3D" id="3.40.630.30">
    <property type="match status" value="1"/>
</dbReference>
<dbReference type="GO" id="GO:0016747">
    <property type="term" value="F:acyltransferase activity, transferring groups other than amino-acyl groups"/>
    <property type="evidence" value="ECO:0007669"/>
    <property type="project" value="InterPro"/>
</dbReference>
<evidence type="ECO:0000256" key="2">
    <source>
        <dbReference type="ARBA" id="ARBA00023315"/>
    </source>
</evidence>
<dbReference type="SUPFAM" id="SSF55729">
    <property type="entry name" value="Acyl-CoA N-acyltransferases (Nat)"/>
    <property type="match status" value="1"/>
</dbReference>
<protein>
    <submittedName>
        <fullName evidence="4">dTDP-fucosamine acetyltransferase</fullName>
        <ecNumber evidence="4">2.3.1.210</ecNumber>
    </submittedName>
</protein>
<dbReference type="InterPro" id="IPR050832">
    <property type="entry name" value="Bact_Acetyltransf"/>
</dbReference>
<dbReference type="Proteomes" id="UP000326595">
    <property type="component" value="Chromosome"/>
</dbReference>
<reference evidence="5" key="1">
    <citation type="submission" date="2019-09" db="EMBL/GenBank/DDBJ databases">
        <authorList>
            <person name="Chandra G."/>
            <person name="Truman W A."/>
        </authorList>
    </citation>
    <scope>NUCLEOTIDE SEQUENCE [LARGE SCALE GENOMIC DNA]</scope>
    <source>
        <strain evidence="5">PS652</strain>
    </source>
</reference>